<dbReference type="EMBL" id="OZ037950">
    <property type="protein sequence ID" value="CAL1713320.1"/>
    <property type="molecule type" value="Genomic_DNA"/>
</dbReference>
<evidence type="ECO:0000313" key="1">
    <source>
        <dbReference type="EMBL" id="CAL1713320.1"/>
    </source>
</evidence>
<keyword evidence="2" id="KW-1185">Reference proteome</keyword>
<proteinExistence type="predicted"/>
<dbReference type="Proteomes" id="UP001497453">
    <property type="component" value="Chromosome 7"/>
</dbReference>
<reference evidence="2" key="1">
    <citation type="submission" date="2024-04" db="EMBL/GenBank/DDBJ databases">
        <authorList>
            <person name="Shaw F."/>
            <person name="Minotto A."/>
        </authorList>
    </citation>
    <scope>NUCLEOTIDE SEQUENCE [LARGE SCALE GENOMIC DNA]</scope>
</reference>
<gene>
    <name evidence="1" type="ORF">GFSPODELE1_LOCUS9254</name>
</gene>
<sequence>MKILVVCLNSSKHKGNPDTGSQIESNHNVTRRTALCFTVQSAQLDNSSDASPLPYVNDSTFKLFVMDSYSLSSRSYKEPCLIAPHGVHFTEKILQILYRNVVDPLSSDSSQCQHSAIHIPTLKYFCCASSGLHSSQLPRTAFYYHYRYIFETWPGSAVTFRIASLTSSVEEVDPST</sequence>
<protein>
    <submittedName>
        <fullName evidence="1">Uncharacterized protein</fullName>
    </submittedName>
</protein>
<name>A0ABP1E020_9APHY</name>
<accession>A0ABP1E020</accession>
<organism evidence="1 2">
    <name type="scientific">Somion occarium</name>
    <dbReference type="NCBI Taxonomy" id="3059160"/>
    <lineage>
        <taxon>Eukaryota</taxon>
        <taxon>Fungi</taxon>
        <taxon>Dikarya</taxon>
        <taxon>Basidiomycota</taxon>
        <taxon>Agaricomycotina</taxon>
        <taxon>Agaricomycetes</taxon>
        <taxon>Polyporales</taxon>
        <taxon>Cerrenaceae</taxon>
        <taxon>Somion</taxon>
    </lineage>
</organism>
<evidence type="ECO:0000313" key="2">
    <source>
        <dbReference type="Proteomes" id="UP001497453"/>
    </source>
</evidence>